<feature type="compositionally biased region" description="Low complexity" evidence="1">
    <location>
        <begin position="480"/>
        <end position="492"/>
    </location>
</feature>
<feature type="compositionally biased region" description="Low complexity" evidence="1">
    <location>
        <begin position="455"/>
        <end position="473"/>
    </location>
</feature>
<accession>A0AAW0D4I2</accession>
<feature type="compositionally biased region" description="Basic and acidic residues" evidence="1">
    <location>
        <begin position="658"/>
        <end position="670"/>
    </location>
</feature>
<evidence type="ECO:0000313" key="3">
    <source>
        <dbReference type="Proteomes" id="UP001383192"/>
    </source>
</evidence>
<comment type="caution">
    <text evidence="2">The sequence shown here is derived from an EMBL/GenBank/DDBJ whole genome shotgun (WGS) entry which is preliminary data.</text>
</comment>
<gene>
    <name evidence="2" type="ORF">VNI00_007580</name>
</gene>
<proteinExistence type="predicted"/>
<feature type="compositionally biased region" description="Pro residues" evidence="1">
    <location>
        <begin position="493"/>
        <end position="505"/>
    </location>
</feature>
<evidence type="ECO:0000256" key="1">
    <source>
        <dbReference type="SAM" id="MobiDB-lite"/>
    </source>
</evidence>
<dbReference type="Proteomes" id="UP001383192">
    <property type="component" value="Unassembled WGS sequence"/>
</dbReference>
<dbReference type="EMBL" id="JAYKXP010000025">
    <property type="protein sequence ID" value="KAK7045331.1"/>
    <property type="molecule type" value="Genomic_DNA"/>
</dbReference>
<evidence type="ECO:0000313" key="2">
    <source>
        <dbReference type="EMBL" id="KAK7045331.1"/>
    </source>
</evidence>
<feature type="compositionally biased region" description="Basic and acidic residues" evidence="1">
    <location>
        <begin position="693"/>
        <end position="708"/>
    </location>
</feature>
<sequence length="734" mass="79665">MAQSQNQLKNHKPTPSGRQGNGSKKKAGDAKPTGPRGRPTWAQDGKLDILLKHGPVWADGDRKKYVDLCVKELTETFGFDVPYNCAPDPDAPPFVYKPIDQFPLEEQLAEMTKREKYKKDLRVPIGAFARNRYDKKKTDSEMIEDVLDTMSDLTKVLPTRTTNLRMFQRTFYSTLVKPTFDPYYQQLIARVPDSDWISEMNRFSNQVLQAQDQKFKDDLKVLVENDFAEKMEEYNKIGKWTNDAEKYAFNWKRSCRVVPPLADALSIHLGVGVTVLLYGPQADGEIDVQSVTSLVPDAQTKLSFVQFNRAGMVKMHKLAQDYASLLFSKDQCLSRILDEELEEDEEDREPPPGADRMLSFRNESDPSKESSQAQPAPTPTSPTTTTTTTSATTTSATTTSATTTSATTTSATTTSATTTPGPAPPASGSSSSIPEQVKATTSSDVTQLTAPPVESSPSTASLPTSLTGPSTQLAPPTVETPPSATSSLATAPPARPDVPPQPPLPDTSLLLPNAVPATPQDPNGEELKVVPGLSPFNMDYTQVPPGQFWNLLHDTLYDIGQTNGEEPNQANSLPLTQVDLNPDLPDLDIAPPASPPRPTNILLPMPSPMLGLNDAEVDAEVDADADTDPDTITKPPAKKSTSRSKARVRKNGENNPDVEAKKKAAAEKRKVTLARKKAEAAAAAASQGLGAETGKRRAGNEESEEQRSHPKRQRVMPAALAAGGYKKPAKGKRA</sequence>
<feature type="compositionally biased region" description="Acidic residues" evidence="1">
    <location>
        <begin position="615"/>
        <end position="629"/>
    </location>
</feature>
<feature type="compositionally biased region" description="Low complexity" evidence="1">
    <location>
        <begin position="370"/>
        <end position="432"/>
    </location>
</feature>
<feature type="region of interest" description="Disordered" evidence="1">
    <location>
        <begin position="1"/>
        <end position="42"/>
    </location>
</feature>
<feature type="compositionally biased region" description="Basic residues" evidence="1">
    <location>
        <begin position="636"/>
        <end position="649"/>
    </location>
</feature>
<keyword evidence="3" id="KW-1185">Reference proteome</keyword>
<feature type="region of interest" description="Disordered" evidence="1">
    <location>
        <begin position="583"/>
        <end position="734"/>
    </location>
</feature>
<protein>
    <submittedName>
        <fullName evidence="2">Uncharacterized protein</fullName>
    </submittedName>
</protein>
<organism evidence="2 3">
    <name type="scientific">Paramarasmius palmivorus</name>
    <dbReference type="NCBI Taxonomy" id="297713"/>
    <lineage>
        <taxon>Eukaryota</taxon>
        <taxon>Fungi</taxon>
        <taxon>Dikarya</taxon>
        <taxon>Basidiomycota</taxon>
        <taxon>Agaricomycotina</taxon>
        <taxon>Agaricomycetes</taxon>
        <taxon>Agaricomycetidae</taxon>
        <taxon>Agaricales</taxon>
        <taxon>Marasmiineae</taxon>
        <taxon>Marasmiaceae</taxon>
        <taxon>Paramarasmius</taxon>
    </lineage>
</organism>
<feature type="region of interest" description="Disordered" evidence="1">
    <location>
        <begin position="340"/>
        <end position="530"/>
    </location>
</feature>
<feature type="compositionally biased region" description="Polar residues" evidence="1">
    <location>
        <begin position="438"/>
        <end position="449"/>
    </location>
</feature>
<dbReference type="AlphaFoldDB" id="A0AAW0D4I2"/>
<name>A0AAW0D4I2_9AGAR</name>
<reference evidence="2 3" key="1">
    <citation type="submission" date="2024-01" db="EMBL/GenBank/DDBJ databases">
        <title>A draft genome for a cacao thread blight-causing isolate of Paramarasmius palmivorus.</title>
        <authorList>
            <person name="Baruah I.K."/>
            <person name="Bukari Y."/>
            <person name="Amoako-Attah I."/>
            <person name="Meinhardt L.W."/>
            <person name="Bailey B.A."/>
            <person name="Cohen S.P."/>
        </authorList>
    </citation>
    <scope>NUCLEOTIDE SEQUENCE [LARGE SCALE GENOMIC DNA]</scope>
    <source>
        <strain evidence="2 3">GH-12</strain>
    </source>
</reference>